<dbReference type="OrthoDB" id="10572683at2759"/>
<protein>
    <submittedName>
        <fullName evidence="1">Uncharacterized protein</fullName>
    </submittedName>
</protein>
<accession>A0A8J6D8P1</accession>
<proteinExistence type="predicted"/>
<keyword evidence="2" id="KW-1185">Reference proteome</keyword>
<organism evidence="1 2">
    <name type="scientific">Gossypium anomalum</name>
    <dbReference type="NCBI Taxonomy" id="47600"/>
    <lineage>
        <taxon>Eukaryota</taxon>
        <taxon>Viridiplantae</taxon>
        <taxon>Streptophyta</taxon>
        <taxon>Embryophyta</taxon>
        <taxon>Tracheophyta</taxon>
        <taxon>Spermatophyta</taxon>
        <taxon>Magnoliopsida</taxon>
        <taxon>eudicotyledons</taxon>
        <taxon>Gunneridae</taxon>
        <taxon>Pentapetalae</taxon>
        <taxon>rosids</taxon>
        <taxon>malvids</taxon>
        <taxon>Malvales</taxon>
        <taxon>Malvaceae</taxon>
        <taxon>Malvoideae</taxon>
        <taxon>Gossypium</taxon>
    </lineage>
</organism>
<dbReference type="EMBL" id="JAHUZN010000003">
    <property type="protein sequence ID" value="KAG8497855.1"/>
    <property type="molecule type" value="Genomic_DNA"/>
</dbReference>
<evidence type="ECO:0000313" key="1">
    <source>
        <dbReference type="EMBL" id="KAG8497855.1"/>
    </source>
</evidence>
<dbReference type="AlphaFoldDB" id="A0A8J6D8P1"/>
<gene>
    <name evidence="1" type="ORF">CXB51_007043</name>
</gene>
<reference evidence="1 2" key="1">
    <citation type="journal article" date="2021" name="bioRxiv">
        <title>The Gossypium anomalum genome as a resource for cotton improvement and evolutionary analysis of hybrid incompatibility.</title>
        <authorList>
            <person name="Grover C.E."/>
            <person name="Yuan D."/>
            <person name="Arick M.A."/>
            <person name="Miller E.R."/>
            <person name="Hu G."/>
            <person name="Peterson D.G."/>
            <person name="Wendel J.F."/>
            <person name="Udall J.A."/>
        </authorList>
    </citation>
    <scope>NUCLEOTIDE SEQUENCE [LARGE SCALE GENOMIC DNA]</scope>
    <source>
        <strain evidence="1">JFW-Udall</strain>
        <tissue evidence="1">Leaf</tissue>
    </source>
</reference>
<evidence type="ECO:0000313" key="2">
    <source>
        <dbReference type="Proteomes" id="UP000701853"/>
    </source>
</evidence>
<comment type="caution">
    <text evidence="1">The sequence shown here is derived from an EMBL/GenBank/DDBJ whole genome shotgun (WGS) entry which is preliminary data.</text>
</comment>
<sequence>MVNGPTLLKPYSSSVRRSYDVSLEAGPHTDSHMSRRHIGRCVSDVVIGRNAGLLSPLLQHLSDSDNVTDIPAISGPLRHFFSQETDGKKKGEEC</sequence>
<name>A0A8J6D8P1_9ROSI</name>
<dbReference type="Proteomes" id="UP000701853">
    <property type="component" value="Chromosome 3"/>
</dbReference>